<feature type="domain" description="Smf/DprA SLOG" evidence="2">
    <location>
        <begin position="80"/>
        <end position="287"/>
    </location>
</feature>
<evidence type="ECO:0000313" key="3">
    <source>
        <dbReference type="EMBL" id="KEF39866.1"/>
    </source>
</evidence>
<dbReference type="Gene3D" id="3.40.50.450">
    <property type="match status" value="1"/>
</dbReference>
<protein>
    <submittedName>
        <fullName evidence="3">DNA protecting protein DprA</fullName>
    </submittedName>
</protein>
<comment type="similarity">
    <text evidence="1">Belongs to the DprA/Smf family.</text>
</comment>
<dbReference type="GO" id="GO:0009294">
    <property type="term" value="P:DNA-mediated transformation"/>
    <property type="evidence" value="ECO:0007669"/>
    <property type="project" value="InterPro"/>
</dbReference>
<evidence type="ECO:0000259" key="2">
    <source>
        <dbReference type="Pfam" id="PF02481"/>
    </source>
</evidence>
<dbReference type="AlphaFoldDB" id="A0A072NQU5"/>
<organism evidence="3 4">
    <name type="scientific">Schinkia azotoformans MEV2011</name>
    <dbReference type="NCBI Taxonomy" id="1348973"/>
    <lineage>
        <taxon>Bacteria</taxon>
        <taxon>Bacillati</taxon>
        <taxon>Bacillota</taxon>
        <taxon>Bacilli</taxon>
        <taxon>Bacillales</taxon>
        <taxon>Bacillaceae</taxon>
        <taxon>Calidifontibacillus/Schinkia group</taxon>
        <taxon>Schinkia</taxon>
    </lineage>
</organism>
<dbReference type="SUPFAM" id="SSF102405">
    <property type="entry name" value="MCP/YpsA-like"/>
    <property type="match status" value="1"/>
</dbReference>
<comment type="caution">
    <text evidence="3">The sequence shown here is derived from an EMBL/GenBank/DDBJ whole genome shotgun (WGS) entry which is preliminary data.</text>
</comment>
<evidence type="ECO:0000313" key="4">
    <source>
        <dbReference type="Proteomes" id="UP000027936"/>
    </source>
</evidence>
<evidence type="ECO:0000256" key="1">
    <source>
        <dbReference type="ARBA" id="ARBA00006525"/>
    </source>
</evidence>
<reference evidence="3 4" key="1">
    <citation type="submission" date="2014-04" db="EMBL/GenBank/DDBJ databases">
        <title>Draft genome sequence of Bacillus azotoformans MEV2011, a (co-) denitrifying strain unable to grow in the presence of oxygen.</title>
        <authorList>
            <person name="Nielsen M."/>
            <person name="Schreiber L."/>
            <person name="Finster K."/>
            <person name="Schramm A."/>
        </authorList>
    </citation>
    <scope>NUCLEOTIDE SEQUENCE [LARGE SCALE GENOMIC DNA]</scope>
    <source>
        <strain evidence="3 4">MEV2011</strain>
    </source>
</reference>
<proteinExistence type="inferred from homology"/>
<dbReference type="RefSeq" id="WP_035193592.1">
    <property type="nucleotide sequence ID" value="NZ_JJRY01000002.1"/>
</dbReference>
<dbReference type="PANTHER" id="PTHR43022:SF1">
    <property type="entry name" value="PROTEIN SMF"/>
    <property type="match status" value="1"/>
</dbReference>
<dbReference type="NCBIfam" id="TIGR00732">
    <property type="entry name" value="dprA"/>
    <property type="match status" value="1"/>
</dbReference>
<accession>A0A072NQU5</accession>
<dbReference type="InterPro" id="IPR003488">
    <property type="entry name" value="DprA"/>
</dbReference>
<dbReference type="PANTHER" id="PTHR43022">
    <property type="entry name" value="PROTEIN SMF"/>
    <property type="match status" value="1"/>
</dbReference>
<dbReference type="PATRIC" id="fig|1348973.3.peg.862"/>
<dbReference type="InterPro" id="IPR057666">
    <property type="entry name" value="DrpA_SLOG"/>
</dbReference>
<name>A0A072NQU5_SCHAZ</name>
<gene>
    <name evidence="3" type="ORF">M670_00890</name>
</gene>
<sequence length="288" mass="32325">MEEMKKRLVHIHSARGIGWKSIYRFIHFDSTLQSIFTLKEHQFPALFQMTEKNSKLFYADLHSTSTDALLDQFHKEQVHLLTIFDNEYPACLSKIYDPPWVLYLKGKKSLLKSNCISVVGTRNPSPYGIDAIKTIIPPLIKNNWTIVSGLALGIDAEAHKISIKEKGNTIAVLGSGVHQIYPTSNQSLASEMAISQLLLSEFPPYRKAEKWHFPLRNRIISGISKGTVIIEAKERSGSLITAEQALEQGRDVFAVPGSIFEPRSQGTNRLIQQGAKLVLTAEDIIEEI</sequence>
<dbReference type="Proteomes" id="UP000027936">
    <property type="component" value="Unassembled WGS sequence"/>
</dbReference>
<dbReference type="EMBL" id="JJRY01000002">
    <property type="protein sequence ID" value="KEF39866.1"/>
    <property type="molecule type" value="Genomic_DNA"/>
</dbReference>
<dbReference type="OrthoDB" id="9785707at2"/>
<dbReference type="Pfam" id="PF02481">
    <property type="entry name" value="DNA_processg_A"/>
    <property type="match status" value="1"/>
</dbReference>